<sequence>MGKLEKTKKGGKNGARRAPGNWPADPLHLGGPVCPRKRAKQKIFVIGKNGERPGLLCSAQTVREAALLRLAAPFTARWSETVPVKLVRIVRHLQGCTSKSSSKTNVGRLAKIIPAATFGG</sequence>
<evidence type="ECO:0000313" key="2">
    <source>
        <dbReference type="EMBL" id="CAJ0939613.1"/>
    </source>
</evidence>
<feature type="region of interest" description="Disordered" evidence="1">
    <location>
        <begin position="1"/>
        <end position="33"/>
    </location>
</feature>
<evidence type="ECO:0008006" key="4">
    <source>
        <dbReference type="Google" id="ProtNLM"/>
    </source>
</evidence>
<evidence type="ECO:0000256" key="1">
    <source>
        <dbReference type="SAM" id="MobiDB-lite"/>
    </source>
</evidence>
<organism evidence="2 3">
    <name type="scientific">Ranitomeya imitator</name>
    <name type="common">mimic poison frog</name>
    <dbReference type="NCBI Taxonomy" id="111125"/>
    <lineage>
        <taxon>Eukaryota</taxon>
        <taxon>Metazoa</taxon>
        <taxon>Chordata</taxon>
        <taxon>Craniata</taxon>
        <taxon>Vertebrata</taxon>
        <taxon>Euteleostomi</taxon>
        <taxon>Amphibia</taxon>
        <taxon>Batrachia</taxon>
        <taxon>Anura</taxon>
        <taxon>Neobatrachia</taxon>
        <taxon>Hyloidea</taxon>
        <taxon>Dendrobatidae</taxon>
        <taxon>Dendrobatinae</taxon>
        <taxon>Ranitomeya</taxon>
    </lineage>
</organism>
<proteinExistence type="predicted"/>
<keyword evidence="3" id="KW-1185">Reference proteome</keyword>
<name>A0ABN9LGG3_9NEOB</name>
<accession>A0ABN9LGG3</accession>
<gene>
    <name evidence="2" type="ORF">RIMI_LOCUS8079311</name>
</gene>
<comment type="caution">
    <text evidence="2">The sequence shown here is derived from an EMBL/GenBank/DDBJ whole genome shotgun (WGS) entry which is preliminary data.</text>
</comment>
<dbReference type="Proteomes" id="UP001176940">
    <property type="component" value="Unassembled WGS sequence"/>
</dbReference>
<dbReference type="EMBL" id="CAUEEQ010015750">
    <property type="protein sequence ID" value="CAJ0939613.1"/>
    <property type="molecule type" value="Genomic_DNA"/>
</dbReference>
<reference evidence="2" key="1">
    <citation type="submission" date="2023-07" db="EMBL/GenBank/DDBJ databases">
        <authorList>
            <person name="Stuckert A."/>
        </authorList>
    </citation>
    <scope>NUCLEOTIDE SEQUENCE</scope>
</reference>
<protein>
    <recommendedName>
        <fullName evidence="4">Ribosomal protein S12</fullName>
    </recommendedName>
</protein>
<evidence type="ECO:0000313" key="3">
    <source>
        <dbReference type="Proteomes" id="UP001176940"/>
    </source>
</evidence>